<reference evidence="1 2" key="1">
    <citation type="submission" date="2021-06" db="EMBL/GenBank/DDBJ databases">
        <authorList>
            <person name="Kallberg Y."/>
            <person name="Tangrot J."/>
            <person name="Rosling A."/>
        </authorList>
    </citation>
    <scope>NUCLEOTIDE SEQUENCE [LARGE SCALE GENOMIC DNA]</scope>
    <source>
        <strain evidence="1 2">120-4 pot B 10/14</strain>
    </source>
</reference>
<accession>A0ABN7VZ85</accession>
<comment type="caution">
    <text evidence="1">The sequence shown here is derived from an EMBL/GenBank/DDBJ whole genome shotgun (WGS) entry which is preliminary data.</text>
</comment>
<name>A0ABN7VZ85_GIGMA</name>
<feature type="non-terminal residue" evidence="1">
    <location>
        <position position="1"/>
    </location>
</feature>
<dbReference type="Proteomes" id="UP000789901">
    <property type="component" value="Unassembled WGS sequence"/>
</dbReference>
<evidence type="ECO:0000313" key="1">
    <source>
        <dbReference type="EMBL" id="CAG8808290.1"/>
    </source>
</evidence>
<organism evidence="1 2">
    <name type="scientific">Gigaspora margarita</name>
    <dbReference type="NCBI Taxonomy" id="4874"/>
    <lineage>
        <taxon>Eukaryota</taxon>
        <taxon>Fungi</taxon>
        <taxon>Fungi incertae sedis</taxon>
        <taxon>Mucoromycota</taxon>
        <taxon>Glomeromycotina</taxon>
        <taxon>Glomeromycetes</taxon>
        <taxon>Diversisporales</taxon>
        <taxon>Gigasporaceae</taxon>
        <taxon>Gigaspora</taxon>
    </lineage>
</organism>
<evidence type="ECO:0000313" key="2">
    <source>
        <dbReference type="Proteomes" id="UP000789901"/>
    </source>
</evidence>
<protein>
    <submittedName>
        <fullName evidence="1">46070_t:CDS:1</fullName>
    </submittedName>
</protein>
<proteinExistence type="predicted"/>
<sequence length="161" mass="18941">KVRYAVDEEDLICWFISGLKELCHSKSSFSDYKKYFLAVENKEEIVRIKKNDKNLQQNSKSLDKIDIDNIDHKTEAIKHIIRITNELEEDKSDKVENSSDGLLDWLTIIGNGYLEKYDDKDILFGNIDHVGMYDIELYNRIYNEANGLVIMNIMRIWECLL</sequence>
<dbReference type="EMBL" id="CAJVQB010026325">
    <property type="protein sequence ID" value="CAG8808290.1"/>
    <property type="molecule type" value="Genomic_DNA"/>
</dbReference>
<gene>
    <name evidence="1" type="ORF">GMARGA_LOCUS24674</name>
</gene>
<keyword evidence="2" id="KW-1185">Reference proteome</keyword>